<keyword evidence="3" id="KW-0472">Membrane</keyword>
<dbReference type="PANTHER" id="PTHR22977:SF5">
    <property type="entry name" value="COX ASSEMBLY MITOCHONDRIAL PROTEIN HOMOLOG"/>
    <property type="match status" value="1"/>
</dbReference>
<accession>A0A4V1IVW4</accession>
<keyword evidence="3" id="KW-0999">Mitochondrion inner membrane</keyword>
<dbReference type="OrthoDB" id="6224010at2759"/>
<keyword evidence="5" id="KW-1185">Reference proteome</keyword>
<gene>
    <name evidence="4" type="ORF">THASP1DRAFT_32696</name>
</gene>
<sequence>MHTLTRQEEEQLLTEFQKRARKHCDPAIKAFADCATGRTVSVIWACRPLQREMNACLKSYGESGELERMKLELLRQKRARAAAASQASTAETRSE</sequence>
<comment type="function">
    <text evidence="3">Required for mitochondrial cytochrome c oxidase (COX) assembly and respiration.</text>
</comment>
<reference evidence="5" key="1">
    <citation type="journal article" date="2018" name="Nat. Microbiol.">
        <title>Leveraging single-cell genomics to expand the fungal tree of life.</title>
        <authorList>
            <person name="Ahrendt S.R."/>
            <person name="Quandt C.A."/>
            <person name="Ciobanu D."/>
            <person name="Clum A."/>
            <person name="Salamov A."/>
            <person name="Andreopoulos B."/>
            <person name="Cheng J.F."/>
            <person name="Woyke T."/>
            <person name="Pelin A."/>
            <person name="Henrissat B."/>
            <person name="Reynolds N.K."/>
            <person name="Benny G.L."/>
            <person name="Smith M.E."/>
            <person name="James T.Y."/>
            <person name="Grigoriev I.V."/>
        </authorList>
    </citation>
    <scope>NUCLEOTIDE SEQUENCE [LARGE SCALE GENOMIC DNA]</scope>
    <source>
        <strain evidence="5">RSA 1356</strain>
    </source>
</reference>
<proteinExistence type="inferred from homology"/>
<organism evidence="4 5">
    <name type="scientific">Thamnocephalis sphaerospora</name>
    <dbReference type="NCBI Taxonomy" id="78915"/>
    <lineage>
        <taxon>Eukaryota</taxon>
        <taxon>Fungi</taxon>
        <taxon>Fungi incertae sedis</taxon>
        <taxon>Zoopagomycota</taxon>
        <taxon>Zoopagomycotina</taxon>
        <taxon>Zoopagomycetes</taxon>
        <taxon>Zoopagales</taxon>
        <taxon>Sigmoideomycetaceae</taxon>
        <taxon>Thamnocephalis</taxon>
    </lineage>
</organism>
<dbReference type="Pfam" id="PF08583">
    <property type="entry name" value="Cmc1"/>
    <property type="match status" value="1"/>
</dbReference>
<dbReference type="STRING" id="78915.A0A4V1IVW4"/>
<keyword evidence="3" id="KW-0143">Chaperone</keyword>
<evidence type="ECO:0000256" key="2">
    <source>
        <dbReference type="ARBA" id="ARBA00023157"/>
    </source>
</evidence>
<evidence type="ECO:0000256" key="3">
    <source>
        <dbReference type="RuleBase" id="RU364104"/>
    </source>
</evidence>
<name>A0A4V1IVW4_9FUNG</name>
<dbReference type="AlphaFoldDB" id="A0A4V1IVW4"/>
<dbReference type="InterPro" id="IPR013892">
    <property type="entry name" value="Cyt_c_biogenesis_Cmc1-like"/>
</dbReference>
<protein>
    <recommendedName>
        <fullName evidence="3">COX assembly mitochondrial protein</fullName>
    </recommendedName>
</protein>
<keyword evidence="3" id="KW-0496">Mitochondrion</keyword>
<dbReference type="PROSITE" id="PS51808">
    <property type="entry name" value="CHCH"/>
    <property type="match status" value="1"/>
</dbReference>
<dbReference type="PANTHER" id="PTHR22977">
    <property type="entry name" value="COX ASSEMBLY MITOCHONDRIAL PROTEIN"/>
    <property type="match status" value="1"/>
</dbReference>
<evidence type="ECO:0000256" key="1">
    <source>
        <dbReference type="ARBA" id="ARBA00007347"/>
    </source>
</evidence>
<keyword evidence="2" id="KW-1015">Disulfide bond</keyword>
<comment type="subcellular location">
    <subcellularLocation>
        <location evidence="3">Mitochondrion inner membrane</location>
    </subcellularLocation>
</comment>
<comment type="similarity">
    <text evidence="1 3">Belongs to the CMC family.</text>
</comment>
<dbReference type="EMBL" id="KZ993122">
    <property type="protein sequence ID" value="RKP05469.1"/>
    <property type="molecule type" value="Genomic_DNA"/>
</dbReference>
<dbReference type="Proteomes" id="UP000271241">
    <property type="component" value="Unassembled WGS sequence"/>
</dbReference>
<evidence type="ECO:0000313" key="5">
    <source>
        <dbReference type="Proteomes" id="UP000271241"/>
    </source>
</evidence>
<dbReference type="GO" id="GO:0005743">
    <property type="term" value="C:mitochondrial inner membrane"/>
    <property type="evidence" value="ECO:0007669"/>
    <property type="project" value="UniProtKB-SubCell"/>
</dbReference>
<evidence type="ECO:0000313" key="4">
    <source>
        <dbReference type="EMBL" id="RKP05469.1"/>
    </source>
</evidence>